<proteinExistence type="predicted"/>
<dbReference type="Gene3D" id="2.130.10.10">
    <property type="entry name" value="YVTN repeat-like/Quinoprotein amine dehydrogenase"/>
    <property type="match status" value="1"/>
</dbReference>
<name>A0A6B0GE15_9EURY</name>
<gene>
    <name evidence="1" type="ORF">GQS65_00860</name>
</gene>
<organism evidence="1 2">
    <name type="scientific">Halomarina oriensis</name>
    <dbReference type="NCBI Taxonomy" id="671145"/>
    <lineage>
        <taxon>Archaea</taxon>
        <taxon>Methanobacteriati</taxon>
        <taxon>Methanobacteriota</taxon>
        <taxon>Stenosarchaea group</taxon>
        <taxon>Halobacteria</taxon>
        <taxon>Halobacteriales</taxon>
        <taxon>Natronomonadaceae</taxon>
        <taxon>Halomarina</taxon>
    </lineage>
</organism>
<evidence type="ECO:0000313" key="2">
    <source>
        <dbReference type="Proteomes" id="UP000451471"/>
    </source>
</evidence>
<accession>A0A6B0GE15</accession>
<dbReference type="SUPFAM" id="SSF69322">
    <property type="entry name" value="Tricorn protease domain 2"/>
    <property type="match status" value="1"/>
</dbReference>
<dbReference type="Proteomes" id="UP000451471">
    <property type="component" value="Unassembled WGS sequence"/>
</dbReference>
<evidence type="ECO:0008006" key="3">
    <source>
        <dbReference type="Google" id="ProtNLM"/>
    </source>
</evidence>
<dbReference type="InterPro" id="IPR015943">
    <property type="entry name" value="WD40/YVTN_repeat-like_dom_sf"/>
</dbReference>
<dbReference type="EMBL" id="WSZK01000001">
    <property type="protein sequence ID" value="MWG33052.1"/>
    <property type="molecule type" value="Genomic_DNA"/>
</dbReference>
<reference evidence="1 2" key="1">
    <citation type="submission" date="2019-12" db="EMBL/GenBank/DDBJ databases">
        <title>Halocatena pleomorpha gen. nov. sp. nov., an extremely halophilic archaeon of family Halobacteriaceae isolated from saltpan soil.</title>
        <authorList>
            <person name="Pal Y."/>
            <person name="Verma A."/>
            <person name="Krishnamurthi S."/>
            <person name="Kumar P."/>
        </authorList>
    </citation>
    <scope>NUCLEOTIDE SEQUENCE [LARGE SCALE GENOMIC DNA]</scope>
    <source>
        <strain evidence="1 2">JCM 16495</strain>
    </source>
</reference>
<evidence type="ECO:0000313" key="1">
    <source>
        <dbReference type="EMBL" id="MWG33052.1"/>
    </source>
</evidence>
<protein>
    <recommendedName>
        <fullName evidence="3">WD40 repeat domain-containing protein</fullName>
    </recommendedName>
</protein>
<comment type="caution">
    <text evidence="1">The sequence shown here is derived from an EMBL/GenBank/DDBJ whole genome shotgun (WGS) entry which is preliminary data.</text>
</comment>
<dbReference type="AlphaFoldDB" id="A0A6B0GE15"/>
<sequence length="327" mass="33470">MWRPDDESDSPTARSSGFIGLASLPSSMWEFDGPDPGVWERASVPVSETLYDVCDSANGPVVVGSDGVVLGRNREQWGVVLEDGPAARGRTLHTVAATADGRRVWFAGADGALGSVDLATGDRNDCSRPQDAEGTFDALCVAGARGEEKLLVADGSGNVHAGVVTDDEVDWDRPTTPSGGTAVAALAADGPFGYGVDGDGDVWRTTADGWERIGIDDTDGTLTSVAARADRLLVGGSDGRVYAHDDEGWVPFDLGGATVRSVDFRGPESLAGGDSALLSVGRDGDWASVEVGGDAAVRGVALTEPAVAVGSGGVLLERTSSGPKGPD</sequence>
<keyword evidence="2" id="KW-1185">Reference proteome</keyword>